<dbReference type="AlphaFoldDB" id="A0A9N9J5M4"/>
<reference evidence="1" key="1">
    <citation type="submission" date="2021-06" db="EMBL/GenBank/DDBJ databases">
        <authorList>
            <person name="Kallberg Y."/>
            <person name="Tangrot J."/>
            <person name="Rosling A."/>
        </authorList>
    </citation>
    <scope>NUCLEOTIDE SEQUENCE</scope>
    <source>
        <strain evidence="1">UK204</strain>
    </source>
</reference>
<evidence type="ECO:0000313" key="1">
    <source>
        <dbReference type="EMBL" id="CAG8766834.1"/>
    </source>
</evidence>
<dbReference type="Proteomes" id="UP000789570">
    <property type="component" value="Unassembled WGS sequence"/>
</dbReference>
<proteinExistence type="predicted"/>
<keyword evidence="2" id="KW-1185">Reference proteome</keyword>
<comment type="caution">
    <text evidence="1">The sequence shown here is derived from an EMBL/GenBank/DDBJ whole genome shotgun (WGS) entry which is preliminary data.</text>
</comment>
<feature type="non-terminal residue" evidence="1">
    <location>
        <position position="1"/>
    </location>
</feature>
<gene>
    <name evidence="1" type="ORF">FCALED_LOCUS17274</name>
</gene>
<sequence>RISRLEKGMINIQEQVKIGFNHLSSKIRSLGSSKSKQKSIEHHQKSIKIDDLIDLSDEIDDYEVDTEQEEIEKISPVYENSFSEGEREYKDSKLQEKTQKQLVKKKRKEIRVNSINTLLCLHKLRL</sequence>
<name>A0A9N9J5M4_9GLOM</name>
<protein>
    <submittedName>
        <fullName evidence="1">6111_t:CDS:1</fullName>
    </submittedName>
</protein>
<dbReference type="EMBL" id="CAJVPQ010025487">
    <property type="protein sequence ID" value="CAG8766834.1"/>
    <property type="molecule type" value="Genomic_DNA"/>
</dbReference>
<accession>A0A9N9J5M4</accession>
<evidence type="ECO:0000313" key="2">
    <source>
        <dbReference type="Proteomes" id="UP000789570"/>
    </source>
</evidence>
<organism evidence="1 2">
    <name type="scientific">Funneliformis caledonium</name>
    <dbReference type="NCBI Taxonomy" id="1117310"/>
    <lineage>
        <taxon>Eukaryota</taxon>
        <taxon>Fungi</taxon>
        <taxon>Fungi incertae sedis</taxon>
        <taxon>Mucoromycota</taxon>
        <taxon>Glomeromycotina</taxon>
        <taxon>Glomeromycetes</taxon>
        <taxon>Glomerales</taxon>
        <taxon>Glomeraceae</taxon>
        <taxon>Funneliformis</taxon>
    </lineage>
</organism>